<organism evidence="3">
    <name type="scientific">Glypta fumiferanae</name>
    <dbReference type="NCBI Taxonomy" id="389681"/>
    <lineage>
        <taxon>Eukaryota</taxon>
        <taxon>Metazoa</taxon>
        <taxon>Ecdysozoa</taxon>
        <taxon>Arthropoda</taxon>
        <taxon>Hexapoda</taxon>
        <taxon>Insecta</taxon>
        <taxon>Pterygota</taxon>
        <taxon>Neoptera</taxon>
        <taxon>Endopterygota</taxon>
        <taxon>Hymenoptera</taxon>
        <taxon>Apocrita</taxon>
        <taxon>Ichneumonoidea</taxon>
        <taxon>Ichneumonidae</taxon>
        <taxon>Banchinae</taxon>
        <taxon>Glypta</taxon>
    </lineage>
</organism>
<protein>
    <submittedName>
        <fullName evidence="3">U16-like protein</fullName>
    </submittedName>
</protein>
<dbReference type="EMBL" id="KP706797">
    <property type="protein sequence ID" value="AKD28036.1"/>
    <property type="molecule type" value="Genomic_DNA"/>
</dbReference>
<proteinExistence type="predicted"/>
<dbReference type="GO" id="GO:0016817">
    <property type="term" value="F:hydrolase activity, acting on acid anhydrides"/>
    <property type="evidence" value="ECO:0007669"/>
    <property type="project" value="InterPro"/>
</dbReference>
<sequence>MVKRIDNFIFIPHKSDNTKPFTHLFPQKCRVTTAKSDGQDALLAFVNTYKPQIGDLRCFQEKNGYSTELGHPFRLVVDLDSSSELDLENVLVEIRNIVNQYLCSKTNDINIIVCILKKAQSGRFHIHLLNLVCNNQESYKAFLNRLHLNIKNVDNKAGLNYFMSFGSVKTYRAERSSSIEPSHRSCYLPWKMLHATNTDQMRLNNFSNIPEFDDFENSDKYCRFVFNNFFRSHVPSCVANTLFGLLSLHRKYIDEFDHTLPIPAETGTEGFRKRKQKRLPSVDVPEEEDDGDDEETNGWVNKRKKKSKGRLEILRETYLENALFKLPSYYYDNYNGWSFVGFLIAREWRDAGRFLYHKFSSLSKKYNAETVDAKFTSLLAVLREGENLNQPSPALGTTHLAPLLLESNSILEDMEKKMFHSWKGPIYSIVSAVGVYVRHMSPMLIFPHPLNANYIYAIEYCSMEGIYRPTHDTFMQSFGGQRGTMEMSVERSEHYGKLLDCIIYLALKNYNDNHRFTVMCKAHETLDSTPSRLKVQLNSRITSEERRNTELSFYRRLIVKKLNKLMKRWGSIEIAKNRSNKYLWSKLYSEFDYGQALVSAKRHDRYSQSVFEKAIVIKDNSVSNRSEARCDQEYQVNGY</sequence>
<feature type="compositionally biased region" description="Acidic residues" evidence="1">
    <location>
        <begin position="284"/>
        <end position="296"/>
    </location>
</feature>
<feature type="domain" description="Primase C-terminal 2" evidence="2">
    <location>
        <begin position="320"/>
        <end position="378"/>
    </location>
</feature>
<evidence type="ECO:0000313" key="3">
    <source>
        <dbReference type="EMBL" id="AKD28036.1"/>
    </source>
</evidence>
<evidence type="ECO:0000259" key="2">
    <source>
        <dbReference type="Pfam" id="PF08707"/>
    </source>
</evidence>
<gene>
    <name evidence="3" type="primary">U16L</name>
</gene>
<name>A0A0F6Q8A1_9HYME</name>
<dbReference type="AlphaFoldDB" id="A0A0F6Q8A1"/>
<reference evidence="3" key="1">
    <citation type="journal article" date="2015" name="J. Virol.">
        <title>Genomic and Proteomic Analyses Indicate that Banchine and Campoplegine Polydnaviruses Have Similar, if Not Identical, Viral Ancestors.</title>
        <authorList>
            <person name="Beliveau C."/>
            <person name="Cohen A."/>
            <person name="Stewart D."/>
            <person name="Periquet G."/>
            <person name="Djoumad A."/>
            <person name="Kuhn L."/>
            <person name="Stoltz D."/>
            <person name="Volkoff A.-N."/>
            <person name="Herniou E."/>
            <person name="Drezen J.-M."/>
            <person name="Cusson M."/>
        </authorList>
    </citation>
    <scope>NUCLEOTIDE SEQUENCE</scope>
</reference>
<dbReference type="InterPro" id="IPR014819">
    <property type="entry name" value="PriCT_2"/>
</dbReference>
<evidence type="ECO:0000256" key="1">
    <source>
        <dbReference type="SAM" id="MobiDB-lite"/>
    </source>
</evidence>
<accession>A0A0F6Q8A1</accession>
<dbReference type="Pfam" id="PF08707">
    <property type="entry name" value="PriCT_2"/>
    <property type="match status" value="1"/>
</dbReference>
<feature type="region of interest" description="Disordered" evidence="1">
    <location>
        <begin position="271"/>
        <end position="299"/>
    </location>
</feature>